<dbReference type="InterPro" id="IPR017441">
    <property type="entry name" value="Protein_kinase_ATP_BS"/>
</dbReference>
<dbReference type="GO" id="GO:0005634">
    <property type="term" value="C:nucleus"/>
    <property type="evidence" value="ECO:0007669"/>
    <property type="project" value="TreeGrafter"/>
</dbReference>
<dbReference type="FunFam" id="3.30.200.20:FF:000134">
    <property type="entry name" value="Dual specificity testis-specific protein kinase 2"/>
    <property type="match status" value="1"/>
</dbReference>
<evidence type="ECO:0000256" key="6">
    <source>
        <dbReference type="PROSITE-ProRule" id="PRU10141"/>
    </source>
</evidence>
<evidence type="ECO:0000256" key="1">
    <source>
        <dbReference type="ARBA" id="ARBA00022527"/>
    </source>
</evidence>
<dbReference type="EMBL" id="VIIS01000103">
    <property type="protein sequence ID" value="KAF0313263.1"/>
    <property type="molecule type" value="Genomic_DNA"/>
</dbReference>
<dbReference type="InterPro" id="IPR011009">
    <property type="entry name" value="Kinase-like_dom_sf"/>
</dbReference>
<feature type="domain" description="Protein kinase" evidence="8">
    <location>
        <begin position="84"/>
        <end position="160"/>
    </location>
</feature>
<dbReference type="SUPFAM" id="SSF56112">
    <property type="entry name" value="Protein kinase-like (PK-like)"/>
    <property type="match status" value="1"/>
</dbReference>
<dbReference type="GO" id="GO:0030036">
    <property type="term" value="P:actin cytoskeleton organization"/>
    <property type="evidence" value="ECO:0007669"/>
    <property type="project" value="TreeGrafter"/>
</dbReference>
<dbReference type="GO" id="GO:0005524">
    <property type="term" value="F:ATP binding"/>
    <property type="evidence" value="ECO:0007669"/>
    <property type="project" value="UniProtKB-UniRule"/>
</dbReference>
<gene>
    <name evidence="9" type="primary">TESK2</name>
    <name evidence="9" type="ORF">FJT64_001648</name>
</gene>
<evidence type="ECO:0000259" key="8">
    <source>
        <dbReference type="PROSITE" id="PS50011"/>
    </source>
</evidence>
<evidence type="ECO:0000256" key="4">
    <source>
        <dbReference type="ARBA" id="ARBA00022777"/>
    </source>
</evidence>
<feature type="binding site" evidence="6">
    <location>
        <position position="113"/>
    </location>
    <ligand>
        <name>ATP</name>
        <dbReference type="ChEBI" id="CHEBI:30616"/>
    </ligand>
</feature>
<keyword evidence="2" id="KW-0808">Transferase</keyword>
<keyword evidence="10" id="KW-1185">Reference proteome</keyword>
<reference evidence="9 10" key="1">
    <citation type="submission" date="2019-07" db="EMBL/GenBank/DDBJ databases">
        <title>Draft genome assembly of a fouling barnacle, Amphibalanus amphitrite (Darwin, 1854): The first reference genome for Thecostraca.</title>
        <authorList>
            <person name="Kim W."/>
        </authorList>
    </citation>
    <scope>NUCLEOTIDE SEQUENCE [LARGE SCALE GENOMIC DNA]</scope>
    <source>
        <strain evidence="9">SNU_AA5</strain>
        <tissue evidence="9">Soma without cirri and trophi</tissue>
    </source>
</reference>
<dbReference type="PROSITE" id="PS50011">
    <property type="entry name" value="PROTEIN_KINASE_DOM"/>
    <property type="match status" value="1"/>
</dbReference>
<dbReference type="AlphaFoldDB" id="A0A6A4X4N7"/>
<organism evidence="9 10">
    <name type="scientific">Amphibalanus amphitrite</name>
    <name type="common">Striped barnacle</name>
    <name type="synonym">Balanus amphitrite</name>
    <dbReference type="NCBI Taxonomy" id="1232801"/>
    <lineage>
        <taxon>Eukaryota</taxon>
        <taxon>Metazoa</taxon>
        <taxon>Ecdysozoa</taxon>
        <taxon>Arthropoda</taxon>
        <taxon>Crustacea</taxon>
        <taxon>Multicrustacea</taxon>
        <taxon>Cirripedia</taxon>
        <taxon>Thoracica</taxon>
        <taxon>Thoracicalcarea</taxon>
        <taxon>Balanomorpha</taxon>
        <taxon>Balanoidea</taxon>
        <taxon>Balanidae</taxon>
        <taxon>Amphibalaninae</taxon>
        <taxon>Amphibalanus</taxon>
    </lineage>
</organism>
<name>A0A6A4X4N7_AMPAM</name>
<dbReference type="PANTHER" id="PTHR46485">
    <property type="entry name" value="LIM DOMAIN KINASE 1"/>
    <property type="match status" value="1"/>
</dbReference>
<evidence type="ECO:0000256" key="5">
    <source>
        <dbReference type="ARBA" id="ARBA00022840"/>
    </source>
</evidence>
<comment type="caution">
    <text evidence="9">The sequence shown here is derived from an EMBL/GenBank/DDBJ whole genome shotgun (WGS) entry which is preliminary data.</text>
</comment>
<evidence type="ECO:0000256" key="2">
    <source>
        <dbReference type="ARBA" id="ARBA00022679"/>
    </source>
</evidence>
<dbReference type="GO" id="GO:0005737">
    <property type="term" value="C:cytoplasm"/>
    <property type="evidence" value="ECO:0007669"/>
    <property type="project" value="TreeGrafter"/>
</dbReference>
<keyword evidence="5 6" id="KW-0067">ATP-binding</keyword>
<evidence type="ECO:0000256" key="7">
    <source>
        <dbReference type="SAM" id="MobiDB-lite"/>
    </source>
</evidence>
<dbReference type="InterPro" id="IPR050940">
    <property type="entry name" value="Actin_reg-Ser/Thr_kinase"/>
</dbReference>
<dbReference type="InterPro" id="IPR000719">
    <property type="entry name" value="Prot_kinase_dom"/>
</dbReference>
<dbReference type="PROSITE" id="PS00107">
    <property type="entry name" value="PROTEIN_KINASE_ATP"/>
    <property type="match status" value="1"/>
</dbReference>
<proteinExistence type="predicted"/>
<dbReference type="PANTHER" id="PTHR46485:SF5">
    <property type="entry name" value="CENTER DIVIDER, ISOFORM A"/>
    <property type="match status" value="1"/>
</dbReference>
<dbReference type="Pfam" id="PF00069">
    <property type="entry name" value="Pkinase"/>
    <property type="match status" value="1"/>
</dbReference>
<keyword evidence="4 9" id="KW-0418">Kinase</keyword>
<feature type="compositionally biased region" description="Basic and acidic residues" evidence="7">
    <location>
        <begin position="1"/>
        <end position="13"/>
    </location>
</feature>
<feature type="region of interest" description="Disordered" evidence="7">
    <location>
        <begin position="1"/>
        <end position="61"/>
    </location>
</feature>
<keyword evidence="1" id="KW-0723">Serine/threonine-protein kinase</keyword>
<evidence type="ECO:0000256" key="3">
    <source>
        <dbReference type="ARBA" id="ARBA00022741"/>
    </source>
</evidence>
<accession>A0A6A4X4N7</accession>
<feature type="compositionally biased region" description="Low complexity" evidence="7">
    <location>
        <begin position="50"/>
        <end position="61"/>
    </location>
</feature>
<sequence>MTERGVRASDQRRGGSAVRADSVGAGGDCGMSEGDAMLPEQRPQEEGEAAEPAMAEASASGARSPGASCLALRQAVAQLSRLDDFSLETIGRGFFSEVYRVVHRTTGQVMVLKMNLRPSNRSNMLKEVQLMNKLSHPNILRFMGVCVHEGQLHALTENNG</sequence>
<protein>
    <submittedName>
        <fullName evidence="9">Dual specificity testis-specific protein kinase 2</fullName>
    </submittedName>
</protein>
<dbReference type="OrthoDB" id="20134at2759"/>
<keyword evidence="3 6" id="KW-0547">Nucleotide-binding</keyword>
<dbReference type="Gene3D" id="3.30.200.20">
    <property type="entry name" value="Phosphorylase Kinase, domain 1"/>
    <property type="match status" value="1"/>
</dbReference>
<evidence type="ECO:0000313" key="9">
    <source>
        <dbReference type="EMBL" id="KAF0313263.1"/>
    </source>
</evidence>
<dbReference type="Proteomes" id="UP000440578">
    <property type="component" value="Unassembled WGS sequence"/>
</dbReference>
<dbReference type="GO" id="GO:0004674">
    <property type="term" value="F:protein serine/threonine kinase activity"/>
    <property type="evidence" value="ECO:0007669"/>
    <property type="project" value="UniProtKB-KW"/>
</dbReference>
<evidence type="ECO:0000313" key="10">
    <source>
        <dbReference type="Proteomes" id="UP000440578"/>
    </source>
</evidence>